<dbReference type="Pfam" id="PF14942">
    <property type="entry name" value="Muted"/>
    <property type="match status" value="1"/>
</dbReference>
<protein>
    <recommendedName>
        <fullName evidence="2">Biogenesis of lysosome-related organelles complex 1 subunit 5</fullName>
    </recommendedName>
</protein>
<proteinExistence type="inferred from homology"/>
<comment type="similarity">
    <text evidence="1">Belongs to the BLOC1S5 family.</text>
</comment>
<name>A0A7I4YQ64_HAECO</name>
<dbReference type="GO" id="GO:0031083">
    <property type="term" value="C:BLOC-1 complex"/>
    <property type="evidence" value="ECO:0007669"/>
    <property type="project" value="InterPro"/>
</dbReference>
<sequence length="152" mass="17822">VLWTQQRTCPNFSRQKFSSKGKQIRTSMSLPTVMRDTQLVGQHLFDHTPVVRTEIERFIERFEKNERHREFDGILRASHALIEAAETPVEALFNTGKMESLTNDVNHLTERIQKLSTPTYGKEHADYLAEVALKQKEWLEMRRSEALLKLRK</sequence>
<evidence type="ECO:0000313" key="4">
    <source>
        <dbReference type="WBParaSite" id="HCON_00130200-00001"/>
    </source>
</evidence>
<dbReference type="OMA" id="DRIVNMS"/>
<dbReference type="InterPro" id="IPR017243">
    <property type="entry name" value="Bloc1s5"/>
</dbReference>
<dbReference type="WBParaSite" id="HCON_00130200-00001">
    <property type="protein sequence ID" value="HCON_00130200-00001"/>
    <property type="gene ID" value="HCON_00130200"/>
</dbReference>
<evidence type="ECO:0000256" key="1">
    <source>
        <dbReference type="ARBA" id="ARBA00010754"/>
    </source>
</evidence>
<evidence type="ECO:0000313" key="3">
    <source>
        <dbReference type="Proteomes" id="UP000025227"/>
    </source>
</evidence>
<dbReference type="OrthoDB" id="5788338at2759"/>
<dbReference type="GO" id="GO:0030133">
    <property type="term" value="C:transport vesicle"/>
    <property type="evidence" value="ECO:0007669"/>
    <property type="project" value="InterPro"/>
</dbReference>
<organism evidence="3 4">
    <name type="scientific">Haemonchus contortus</name>
    <name type="common">Barber pole worm</name>
    <dbReference type="NCBI Taxonomy" id="6289"/>
    <lineage>
        <taxon>Eukaryota</taxon>
        <taxon>Metazoa</taxon>
        <taxon>Ecdysozoa</taxon>
        <taxon>Nematoda</taxon>
        <taxon>Chromadorea</taxon>
        <taxon>Rhabditida</taxon>
        <taxon>Rhabditina</taxon>
        <taxon>Rhabditomorpha</taxon>
        <taxon>Strongyloidea</taxon>
        <taxon>Trichostrongylidae</taxon>
        <taxon>Haemonchus</taxon>
    </lineage>
</organism>
<dbReference type="AlphaFoldDB" id="A0A7I4YQ64"/>
<accession>A0A7I4YQ64</accession>
<dbReference type="Proteomes" id="UP000025227">
    <property type="component" value="Unplaced"/>
</dbReference>
<reference evidence="4" key="1">
    <citation type="submission" date="2020-12" db="UniProtKB">
        <authorList>
            <consortium name="WormBaseParasite"/>
        </authorList>
    </citation>
    <scope>IDENTIFICATION</scope>
    <source>
        <strain evidence="4">MHco3</strain>
    </source>
</reference>
<evidence type="ECO:0000256" key="2">
    <source>
        <dbReference type="ARBA" id="ARBA00019580"/>
    </source>
</evidence>
<keyword evidence="3" id="KW-1185">Reference proteome</keyword>